<dbReference type="InterPro" id="IPR032465">
    <property type="entry name" value="ACMSD"/>
</dbReference>
<dbReference type="Proteomes" id="UP001500751">
    <property type="component" value="Unassembled WGS sequence"/>
</dbReference>
<dbReference type="SUPFAM" id="SSF51556">
    <property type="entry name" value="Metallo-dependent hydrolases"/>
    <property type="match status" value="1"/>
</dbReference>
<protein>
    <submittedName>
        <fullName evidence="3">Amidohydrolase family protein</fullName>
    </submittedName>
</protein>
<evidence type="ECO:0000259" key="2">
    <source>
        <dbReference type="Pfam" id="PF04909"/>
    </source>
</evidence>
<evidence type="ECO:0000313" key="4">
    <source>
        <dbReference type="Proteomes" id="UP001500751"/>
    </source>
</evidence>
<dbReference type="EMBL" id="BAAAQN010000025">
    <property type="protein sequence ID" value="GAA2037475.1"/>
    <property type="molecule type" value="Genomic_DNA"/>
</dbReference>
<dbReference type="RefSeq" id="WP_344667460.1">
    <property type="nucleotide sequence ID" value="NZ_BAAAQN010000025.1"/>
</dbReference>
<gene>
    <name evidence="3" type="ORF">GCM10009839_43390</name>
</gene>
<organism evidence="3 4">
    <name type="scientific">Catenulispora yoronensis</name>
    <dbReference type="NCBI Taxonomy" id="450799"/>
    <lineage>
        <taxon>Bacteria</taxon>
        <taxon>Bacillati</taxon>
        <taxon>Actinomycetota</taxon>
        <taxon>Actinomycetes</taxon>
        <taxon>Catenulisporales</taxon>
        <taxon>Catenulisporaceae</taxon>
        <taxon>Catenulispora</taxon>
    </lineage>
</organism>
<dbReference type="InterPro" id="IPR006680">
    <property type="entry name" value="Amidohydro-rel"/>
</dbReference>
<name>A0ABN2UI94_9ACTN</name>
<comment type="caution">
    <text evidence="3">The sequence shown here is derived from an EMBL/GenBank/DDBJ whole genome shotgun (WGS) entry which is preliminary data.</text>
</comment>
<feature type="domain" description="Amidohydrolase-related" evidence="2">
    <location>
        <begin position="75"/>
        <end position="331"/>
    </location>
</feature>
<dbReference type="InterPro" id="IPR032466">
    <property type="entry name" value="Metal_Hydrolase"/>
</dbReference>
<accession>A0ABN2UI94</accession>
<dbReference type="PANTHER" id="PTHR21240">
    <property type="entry name" value="2-AMINO-3-CARBOXYLMUCONATE-6-SEMIALDEHYDE DECARBOXYLASE"/>
    <property type="match status" value="1"/>
</dbReference>
<dbReference type="Gene3D" id="3.20.20.140">
    <property type="entry name" value="Metal-dependent hydrolases"/>
    <property type="match status" value="1"/>
</dbReference>
<keyword evidence="1" id="KW-0456">Lyase</keyword>
<evidence type="ECO:0000256" key="1">
    <source>
        <dbReference type="ARBA" id="ARBA00023239"/>
    </source>
</evidence>
<evidence type="ECO:0000313" key="3">
    <source>
        <dbReference type="EMBL" id="GAA2037475.1"/>
    </source>
</evidence>
<reference evidence="3 4" key="1">
    <citation type="journal article" date="2019" name="Int. J. Syst. Evol. Microbiol.">
        <title>The Global Catalogue of Microorganisms (GCM) 10K type strain sequencing project: providing services to taxonomists for standard genome sequencing and annotation.</title>
        <authorList>
            <consortium name="The Broad Institute Genomics Platform"/>
            <consortium name="The Broad Institute Genome Sequencing Center for Infectious Disease"/>
            <person name="Wu L."/>
            <person name="Ma J."/>
        </authorList>
    </citation>
    <scope>NUCLEOTIDE SEQUENCE [LARGE SCALE GENOMIC DNA]</scope>
    <source>
        <strain evidence="3 4">JCM 16014</strain>
    </source>
</reference>
<keyword evidence="4" id="KW-1185">Reference proteome</keyword>
<sequence>MKIIAVEEHFADPALSKAAAPAANLLSPDFGAAFAPGSGLPYTPSPEALTDLAEGRIAAMDAGGISMQVLSCLGAQQLPADVAAGLVRAANDKTAAATRAYPDRFAAFASLPTAVPQAAADELDRCVSEHGFVGTMIFGRTDGEFLDAPRFEPVLAKAAALDVPIFLHPGVPPRAVTDANYMGGLSPVVSARLQTAAWGWHQETAVHFLHLVHSGVFDRYPDLQIILGHWGEMIPFYLDRVDEALPRAATGLERSFREYFEQNVYIAPSGLFGLAQLRFCLETVPVERIVFAVDYPFVGNEGALPFFEGADISEETKHQIAHKNAERLLRL</sequence>
<dbReference type="PANTHER" id="PTHR21240:SF30">
    <property type="entry name" value="AMIDOHYDROLASE-RELATED DOMAIN-CONTAINING PROTEIN-RELATED"/>
    <property type="match status" value="1"/>
</dbReference>
<dbReference type="Pfam" id="PF04909">
    <property type="entry name" value="Amidohydro_2"/>
    <property type="match status" value="1"/>
</dbReference>
<proteinExistence type="predicted"/>